<dbReference type="OrthoDB" id="9806494at2"/>
<dbReference type="PIRSF" id="PIRSF008502">
    <property type="entry name" value="UCP008502"/>
    <property type="match status" value="1"/>
</dbReference>
<dbReference type="Proteomes" id="UP000480246">
    <property type="component" value="Unassembled WGS sequence"/>
</dbReference>
<protein>
    <submittedName>
        <fullName evidence="1">DUF1697 domain-containing protein</fullName>
    </submittedName>
</protein>
<proteinExistence type="predicted"/>
<dbReference type="SUPFAM" id="SSF160379">
    <property type="entry name" value="SP0830-like"/>
    <property type="match status" value="1"/>
</dbReference>
<accession>A0A7C8GQ00</accession>
<dbReference type="AlphaFoldDB" id="A0A7C8GQ00"/>
<gene>
    <name evidence="1" type="ORF">F9U64_21845</name>
</gene>
<keyword evidence="2" id="KW-1185">Reference proteome</keyword>
<reference evidence="1 2" key="1">
    <citation type="submission" date="2019-10" db="EMBL/GenBank/DDBJ databases">
        <title>Gracilibacillus sp. nov. isolated from rice seeds.</title>
        <authorList>
            <person name="He S."/>
        </authorList>
    </citation>
    <scope>NUCLEOTIDE SEQUENCE [LARGE SCALE GENOMIC DNA]</scope>
    <source>
        <strain evidence="1 2">TD8</strain>
    </source>
</reference>
<dbReference type="Gene3D" id="3.30.70.1260">
    <property type="entry name" value="bacterial protein sp0830 like"/>
    <property type="match status" value="1"/>
</dbReference>
<evidence type="ECO:0000313" key="2">
    <source>
        <dbReference type="Proteomes" id="UP000480246"/>
    </source>
</evidence>
<comment type="caution">
    <text evidence="1">The sequence shown here is derived from an EMBL/GenBank/DDBJ whole genome shotgun (WGS) entry which is preliminary data.</text>
</comment>
<dbReference type="PANTHER" id="PTHR36439:SF1">
    <property type="entry name" value="DUF1697 DOMAIN-CONTAINING PROTEIN"/>
    <property type="match status" value="1"/>
</dbReference>
<organism evidence="1 2">
    <name type="scientific">Gracilibacillus oryzae</name>
    <dbReference type="NCBI Taxonomy" id="1672701"/>
    <lineage>
        <taxon>Bacteria</taxon>
        <taxon>Bacillati</taxon>
        <taxon>Bacillota</taxon>
        <taxon>Bacilli</taxon>
        <taxon>Bacillales</taxon>
        <taxon>Bacillaceae</taxon>
        <taxon>Gracilibacillus</taxon>
    </lineage>
</organism>
<name>A0A7C8GQ00_9BACI</name>
<dbReference type="PANTHER" id="PTHR36439">
    <property type="entry name" value="BLL4334 PROTEIN"/>
    <property type="match status" value="1"/>
</dbReference>
<dbReference type="Pfam" id="PF08002">
    <property type="entry name" value="DUF1697"/>
    <property type="match status" value="1"/>
</dbReference>
<dbReference type="InterPro" id="IPR012545">
    <property type="entry name" value="DUF1697"/>
</dbReference>
<dbReference type="EMBL" id="WEID01000128">
    <property type="protein sequence ID" value="KAB8125743.1"/>
    <property type="molecule type" value="Genomic_DNA"/>
</dbReference>
<dbReference type="Gene3D" id="3.30.70.1280">
    <property type="entry name" value="SP0830-like domains"/>
    <property type="match status" value="1"/>
</dbReference>
<evidence type="ECO:0000313" key="1">
    <source>
        <dbReference type="EMBL" id="KAB8125743.1"/>
    </source>
</evidence>
<sequence length="181" mass="20964">MIYVAVLRGINVGGRNKIDMKQIKQSFERIGFESVKTYINTGNIMFRSDVMEREELIKKIEAVIVDDFQLDIKAVVRSIEEMDKVVAAIPNEWENDKTIKSDVLFLWEEVDKPTVMEELPIKQEFDQVIYISGAIIWSVKREFQSESGMLAIIGTKFYKQVTVRNVNTTRKVYDMMKGLAQ</sequence>
<dbReference type="RefSeq" id="WP_153407002.1">
    <property type="nucleotide sequence ID" value="NZ_ML762459.1"/>
</dbReference>